<comment type="similarity">
    <text evidence="6">Belongs to the methyltransferase superfamily. RsmI family.</text>
</comment>
<dbReference type="RefSeq" id="WP_170839981.1">
    <property type="nucleotide sequence ID" value="NZ_FOCQ01000016.1"/>
</dbReference>
<dbReference type="EMBL" id="FOCQ01000016">
    <property type="protein sequence ID" value="SEN64606.1"/>
    <property type="molecule type" value="Genomic_DNA"/>
</dbReference>
<dbReference type="Gene3D" id="3.30.950.10">
    <property type="entry name" value="Methyltransferase, Cobalt-precorrin-4 Transmethylase, Domain 2"/>
    <property type="match status" value="1"/>
</dbReference>
<evidence type="ECO:0000313" key="8">
    <source>
        <dbReference type="EMBL" id="SEN64606.1"/>
    </source>
</evidence>
<keyword evidence="1 6" id="KW-0963">Cytoplasm</keyword>
<dbReference type="GO" id="GO:0005737">
    <property type="term" value="C:cytoplasm"/>
    <property type="evidence" value="ECO:0007669"/>
    <property type="project" value="UniProtKB-SubCell"/>
</dbReference>
<dbReference type="PANTHER" id="PTHR46111">
    <property type="entry name" value="RIBOSOMAL RNA SMALL SUBUNIT METHYLTRANSFERASE I"/>
    <property type="match status" value="1"/>
</dbReference>
<dbReference type="Proteomes" id="UP000199695">
    <property type="component" value="Unassembled WGS sequence"/>
</dbReference>
<dbReference type="NCBIfam" id="TIGR00096">
    <property type="entry name" value="16S rRNA (cytidine(1402)-2'-O)-methyltransferase"/>
    <property type="match status" value="1"/>
</dbReference>
<dbReference type="Gene3D" id="3.40.1010.10">
    <property type="entry name" value="Cobalt-precorrin-4 Transmethylase, Domain 1"/>
    <property type="match status" value="1"/>
</dbReference>
<dbReference type="InterPro" id="IPR035996">
    <property type="entry name" value="4pyrrol_Methylase_sf"/>
</dbReference>
<protein>
    <recommendedName>
        <fullName evidence="6">Ribosomal RNA small subunit methyltransferase I</fullName>
        <ecNumber evidence="6">2.1.1.198</ecNumber>
    </recommendedName>
    <alternativeName>
        <fullName evidence="6">16S rRNA 2'-O-ribose C1402 methyltransferase</fullName>
    </alternativeName>
    <alternativeName>
        <fullName evidence="6">rRNA (cytidine-2'-O-)-methyltransferase RsmI</fullName>
    </alternativeName>
</protein>
<proteinExistence type="inferred from homology"/>
<evidence type="ECO:0000256" key="5">
    <source>
        <dbReference type="ARBA" id="ARBA00022691"/>
    </source>
</evidence>
<dbReference type="Pfam" id="PF00590">
    <property type="entry name" value="TP_methylase"/>
    <property type="match status" value="1"/>
</dbReference>
<dbReference type="AlphaFoldDB" id="A0A1H8I995"/>
<dbReference type="SUPFAM" id="SSF53790">
    <property type="entry name" value="Tetrapyrrole methylase"/>
    <property type="match status" value="1"/>
</dbReference>
<evidence type="ECO:0000256" key="3">
    <source>
        <dbReference type="ARBA" id="ARBA00022603"/>
    </source>
</evidence>
<organism evidence="8 9">
    <name type="scientific">Lihuaxuella thermophila</name>
    <dbReference type="NCBI Taxonomy" id="1173111"/>
    <lineage>
        <taxon>Bacteria</taxon>
        <taxon>Bacillati</taxon>
        <taxon>Bacillota</taxon>
        <taxon>Bacilli</taxon>
        <taxon>Bacillales</taxon>
        <taxon>Thermoactinomycetaceae</taxon>
        <taxon>Lihuaxuella</taxon>
    </lineage>
</organism>
<reference evidence="8 9" key="1">
    <citation type="submission" date="2016-10" db="EMBL/GenBank/DDBJ databases">
        <authorList>
            <person name="de Groot N.N."/>
        </authorList>
    </citation>
    <scope>NUCLEOTIDE SEQUENCE [LARGE SCALE GENOMIC DNA]</scope>
    <source>
        <strain evidence="8 9">DSM 46701</strain>
    </source>
</reference>
<keyword evidence="9" id="KW-1185">Reference proteome</keyword>
<keyword evidence="5 6" id="KW-0949">S-adenosyl-L-methionine</keyword>
<dbReference type="InterPro" id="IPR000878">
    <property type="entry name" value="4pyrrol_Mease"/>
</dbReference>
<dbReference type="EC" id="2.1.1.198" evidence="6"/>
<accession>A0A1H8I995</accession>
<dbReference type="PROSITE" id="PS01296">
    <property type="entry name" value="RSMI"/>
    <property type="match status" value="1"/>
</dbReference>
<dbReference type="FunFam" id="3.40.1010.10:FF:000002">
    <property type="entry name" value="Ribosomal RNA small subunit methyltransferase I"/>
    <property type="match status" value="1"/>
</dbReference>
<evidence type="ECO:0000259" key="7">
    <source>
        <dbReference type="Pfam" id="PF00590"/>
    </source>
</evidence>
<evidence type="ECO:0000256" key="2">
    <source>
        <dbReference type="ARBA" id="ARBA00022552"/>
    </source>
</evidence>
<comment type="catalytic activity">
    <reaction evidence="6">
        <text>cytidine(1402) in 16S rRNA + S-adenosyl-L-methionine = 2'-O-methylcytidine(1402) in 16S rRNA + S-adenosyl-L-homocysteine + H(+)</text>
        <dbReference type="Rhea" id="RHEA:42924"/>
        <dbReference type="Rhea" id="RHEA-COMP:10285"/>
        <dbReference type="Rhea" id="RHEA-COMP:10286"/>
        <dbReference type="ChEBI" id="CHEBI:15378"/>
        <dbReference type="ChEBI" id="CHEBI:57856"/>
        <dbReference type="ChEBI" id="CHEBI:59789"/>
        <dbReference type="ChEBI" id="CHEBI:74495"/>
        <dbReference type="ChEBI" id="CHEBI:82748"/>
        <dbReference type="EC" id="2.1.1.198"/>
    </reaction>
</comment>
<dbReference type="GO" id="GO:0070677">
    <property type="term" value="F:rRNA (cytosine-2'-O-)-methyltransferase activity"/>
    <property type="evidence" value="ECO:0007669"/>
    <property type="project" value="UniProtKB-UniRule"/>
</dbReference>
<dbReference type="InterPro" id="IPR014777">
    <property type="entry name" value="4pyrrole_Mease_sub1"/>
</dbReference>
<comment type="subcellular location">
    <subcellularLocation>
        <location evidence="6">Cytoplasm</location>
    </subcellularLocation>
</comment>
<dbReference type="InterPro" id="IPR008189">
    <property type="entry name" value="rRNA_ssu_MeTfrase_I"/>
</dbReference>
<keyword evidence="4 6" id="KW-0808">Transferase</keyword>
<dbReference type="FunFam" id="3.30.950.10:FF:000002">
    <property type="entry name" value="Ribosomal RNA small subunit methyltransferase I"/>
    <property type="match status" value="1"/>
</dbReference>
<evidence type="ECO:0000256" key="1">
    <source>
        <dbReference type="ARBA" id="ARBA00022490"/>
    </source>
</evidence>
<evidence type="ECO:0000313" key="9">
    <source>
        <dbReference type="Proteomes" id="UP000199695"/>
    </source>
</evidence>
<sequence>MKIQKSFESNKGILYVVATPIGNLQDLTPRAGEILREVDVIAAEDTRHTRKLLSHFQFSTPLVSYHEHNEQTRGKALIERLMKGESVALVSDAGTPAISDPGEELVRLAVEHDIPVVPIPGPNAALSALVASGLPAQPFLFLGFLPRTPKGRREELTRWARIPATLLCYESPHRLLPMLQDVLEVLGNRRVAISRELTKKHEEWIRGRLAECIRYMEEAGVRGEYTVVIEGAAEQEAGQADPQKNWWESLSVIEHVNTYMEQGKTKKEAIQQTAKDRSLSKREVYNVYHREEK</sequence>
<dbReference type="PIRSF" id="PIRSF005917">
    <property type="entry name" value="MTase_YraL"/>
    <property type="match status" value="1"/>
</dbReference>
<dbReference type="STRING" id="1173111.SAMN05444955_11670"/>
<evidence type="ECO:0000256" key="4">
    <source>
        <dbReference type="ARBA" id="ARBA00022679"/>
    </source>
</evidence>
<evidence type="ECO:0000256" key="6">
    <source>
        <dbReference type="HAMAP-Rule" id="MF_01877"/>
    </source>
</evidence>
<name>A0A1H8I995_9BACL</name>
<dbReference type="InterPro" id="IPR018063">
    <property type="entry name" value="SAM_MeTrfase_RsmI_CS"/>
</dbReference>
<keyword evidence="2 6" id="KW-0698">rRNA processing</keyword>
<dbReference type="PANTHER" id="PTHR46111:SF1">
    <property type="entry name" value="RIBOSOMAL RNA SMALL SUBUNIT METHYLTRANSFERASE I"/>
    <property type="match status" value="1"/>
</dbReference>
<gene>
    <name evidence="6" type="primary">rsmI</name>
    <name evidence="8" type="ORF">SAMN05444955_11670</name>
</gene>
<dbReference type="HAMAP" id="MF_01877">
    <property type="entry name" value="16SrRNA_methyltr_I"/>
    <property type="match status" value="1"/>
</dbReference>
<keyword evidence="3 6" id="KW-0489">Methyltransferase</keyword>
<dbReference type="CDD" id="cd11648">
    <property type="entry name" value="RsmI"/>
    <property type="match status" value="1"/>
</dbReference>
<dbReference type="InterPro" id="IPR014776">
    <property type="entry name" value="4pyrrole_Mease_sub2"/>
</dbReference>
<comment type="function">
    <text evidence="6">Catalyzes the 2'-O-methylation of the ribose of cytidine 1402 (C1402) in 16S rRNA.</text>
</comment>
<feature type="domain" description="Tetrapyrrole methylase" evidence="7">
    <location>
        <begin position="14"/>
        <end position="211"/>
    </location>
</feature>